<dbReference type="PANTHER" id="PTHR10252:SF5">
    <property type="entry name" value="DR1-ASSOCIATED COREPRESSOR"/>
    <property type="match status" value="1"/>
</dbReference>
<evidence type="ECO:0000259" key="4">
    <source>
        <dbReference type="Pfam" id="PF00808"/>
    </source>
</evidence>
<evidence type="ECO:0000256" key="2">
    <source>
        <dbReference type="ARBA" id="ARBA00023242"/>
    </source>
</evidence>
<dbReference type="EMBL" id="CAKOAT010275154">
    <property type="protein sequence ID" value="CAH8359864.1"/>
    <property type="molecule type" value="Genomic_DNA"/>
</dbReference>
<evidence type="ECO:0000313" key="5">
    <source>
        <dbReference type="EMBL" id="CAH8359864.1"/>
    </source>
</evidence>
<dbReference type="FunFam" id="1.10.20.10:FF:000038">
    <property type="entry name" value="dr1-associated corepressor homolog"/>
    <property type="match status" value="1"/>
</dbReference>
<evidence type="ECO:0000313" key="6">
    <source>
        <dbReference type="Proteomes" id="UP001642260"/>
    </source>
</evidence>
<comment type="subcellular location">
    <subcellularLocation>
        <location evidence="1">Nucleus</location>
    </subcellularLocation>
</comment>
<dbReference type="AlphaFoldDB" id="A0ABC8KKZ7"/>
<feature type="compositionally biased region" description="Acidic residues" evidence="3">
    <location>
        <begin position="292"/>
        <end position="301"/>
    </location>
</feature>
<dbReference type="CDD" id="cd22906">
    <property type="entry name" value="HFD_DRAP1"/>
    <property type="match status" value="1"/>
</dbReference>
<dbReference type="PANTHER" id="PTHR10252">
    <property type="entry name" value="HISTONE-LIKE TRANSCRIPTION FACTOR CCAAT-RELATED"/>
    <property type="match status" value="1"/>
</dbReference>
<protein>
    <recommendedName>
        <fullName evidence="4">Transcription factor CBF/NF-Y/archaeal histone domain-containing protein</fullName>
    </recommendedName>
</protein>
<feature type="region of interest" description="Disordered" evidence="3">
    <location>
        <begin position="108"/>
        <end position="243"/>
    </location>
</feature>
<organism evidence="5 6">
    <name type="scientific">Eruca vesicaria subsp. sativa</name>
    <name type="common">Garden rocket</name>
    <name type="synonym">Eruca sativa</name>
    <dbReference type="NCBI Taxonomy" id="29727"/>
    <lineage>
        <taxon>Eukaryota</taxon>
        <taxon>Viridiplantae</taxon>
        <taxon>Streptophyta</taxon>
        <taxon>Embryophyta</taxon>
        <taxon>Tracheophyta</taxon>
        <taxon>Spermatophyta</taxon>
        <taxon>Magnoliopsida</taxon>
        <taxon>eudicotyledons</taxon>
        <taxon>Gunneridae</taxon>
        <taxon>Pentapetalae</taxon>
        <taxon>rosids</taxon>
        <taxon>malvids</taxon>
        <taxon>Brassicales</taxon>
        <taxon>Brassicaceae</taxon>
        <taxon>Brassiceae</taxon>
        <taxon>Eruca</taxon>
    </lineage>
</organism>
<evidence type="ECO:0000256" key="3">
    <source>
        <dbReference type="SAM" id="MobiDB-lite"/>
    </source>
</evidence>
<keyword evidence="6" id="KW-1185">Reference proteome</keyword>
<comment type="caution">
    <text evidence="5">The sequence shown here is derived from an EMBL/GenBank/DDBJ whole genome shotgun (WGS) entry which is preliminary data.</text>
</comment>
<feature type="region of interest" description="Disordered" evidence="3">
    <location>
        <begin position="255"/>
        <end position="301"/>
    </location>
</feature>
<dbReference type="Pfam" id="PF00808">
    <property type="entry name" value="CBFD_NFYB_HMF"/>
    <property type="match status" value="1"/>
</dbReference>
<sequence length="301" mass="33536">MRKKLDTRFPAARIKKIMQADEDVGKIALAVPVLVSKSLELFLQDLCDRTYEITLERGAKTVSSLHLKHCVETYNVFDFLREVVSKVPDYGQGQVDATMDDRSISKKRTLISEEVNDSDEECKKSKTQEVGSPKPSGRGSRGRGRGRGRGGRAARSAERENMNREMELETATVEQPPPQDSIQMHASVSSLQQNEKKDVDGNIAALNEDTTKHQLQSPKEVIAESNEDSKQQLQSPKEGIDFDLNAESLDLNETKVAPVVSTDTASEEYPGWSMTGKMDPTQLASLGKRIDEDEEDYDEES</sequence>
<keyword evidence="2" id="KW-0539">Nucleus</keyword>
<evidence type="ECO:0000256" key="1">
    <source>
        <dbReference type="ARBA" id="ARBA00004123"/>
    </source>
</evidence>
<reference evidence="5 6" key="1">
    <citation type="submission" date="2022-03" db="EMBL/GenBank/DDBJ databases">
        <authorList>
            <person name="Macdonald S."/>
            <person name="Ahmed S."/>
            <person name="Newling K."/>
        </authorList>
    </citation>
    <scope>NUCLEOTIDE SEQUENCE [LARGE SCALE GENOMIC DNA]</scope>
</reference>
<gene>
    <name evidence="5" type="ORF">ERUC_LOCUS25620</name>
</gene>
<dbReference type="InterPro" id="IPR050568">
    <property type="entry name" value="Transcr_DNA_Rep_Reg"/>
</dbReference>
<feature type="compositionally biased region" description="Basic and acidic residues" evidence="3">
    <location>
        <begin position="155"/>
        <end position="167"/>
    </location>
</feature>
<feature type="compositionally biased region" description="Basic residues" evidence="3">
    <location>
        <begin position="140"/>
        <end position="152"/>
    </location>
</feature>
<dbReference type="Gene3D" id="1.10.20.10">
    <property type="entry name" value="Histone, subunit A"/>
    <property type="match status" value="1"/>
</dbReference>
<dbReference type="GO" id="GO:0005634">
    <property type="term" value="C:nucleus"/>
    <property type="evidence" value="ECO:0007669"/>
    <property type="project" value="UniProtKB-SubCell"/>
</dbReference>
<proteinExistence type="predicted"/>
<name>A0ABC8KKZ7_ERUVS</name>
<feature type="compositionally biased region" description="Polar residues" evidence="3">
    <location>
        <begin position="180"/>
        <end position="193"/>
    </location>
</feature>
<dbReference type="SUPFAM" id="SSF47113">
    <property type="entry name" value="Histone-fold"/>
    <property type="match status" value="1"/>
</dbReference>
<dbReference type="InterPro" id="IPR009072">
    <property type="entry name" value="Histone-fold"/>
</dbReference>
<dbReference type="Proteomes" id="UP001642260">
    <property type="component" value="Unassembled WGS sequence"/>
</dbReference>
<dbReference type="InterPro" id="IPR003958">
    <property type="entry name" value="CBFA_NFYB_domain"/>
</dbReference>
<accession>A0ABC8KKZ7</accession>
<feature type="domain" description="Transcription factor CBF/NF-Y/archaeal histone" evidence="4">
    <location>
        <begin position="8"/>
        <end position="71"/>
    </location>
</feature>